<evidence type="ECO:0000259" key="12">
    <source>
        <dbReference type="Pfam" id="PF12019"/>
    </source>
</evidence>
<dbReference type="GO" id="GO:0015627">
    <property type="term" value="C:type II protein secretion system complex"/>
    <property type="evidence" value="ECO:0007669"/>
    <property type="project" value="InterPro"/>
</dbReference>
<evidence type="ECO:0000256" key="9">
    <source>
        <dbReference type="ARBA" id="ARBA00025772"/>
    </source>
</evidence>
<dbReference type="Proteomes" id="UP001258207">
    <property type="component" value="Chromosome"/>
</dbReference>
<keyword evidence="6 11" id="KW-0812">Transmembrane</keyword>
<comment type="subcellular location">
    <subcellularLocation>
        <location evidence="1">Cell inner membrane</location>
        <topology evidence="1">Single-pass membrane protein</topology>
    </subcellularLocation>
</comment>
<dbReference type="InterPro" id="IPR022346">
    <property type="entry name" value="T2SS_GspH"/>
</dbReference>
<evidence type="ECO:0000256" key="3">
    <source>
        <dbReference type="ARBA" id="ARBA00022475"/>
    </source>
</evidence>
<keyword evidence="5" id="KW-0997">Cell inner membrane</keyword>
<dbReference type="NCBIfam" id="TIGR02532">
    <property type="entry name" value="IV_pilin_GFxxxE"/>
    <property type="match status" value="1"/>
</dbReference>
<accession>A0AAJ6MU91</accession>
<evidence type="ECO:0000256" key="11">
    <source>
        <dbReference type="SAM" id="Phobius"/>
    </source>
</evidence>
<feature type="transmembrane region" description="Helical" evidence="11">
    <location>
        <begin position="12"/>
        <end position="33"/>
    </location>
</feature>
<proteinExistence type="inferred from homology"/>
<dbReference type="PROSITE" id="PS00409">
    <property type="entry name" value="PROKAR_NTER_METHYL"/>
    <property type="match status" value="1"/>
</dbReference>
<sequence>MNSKGVTLVELVAVLAVAGILAAIAVPAFRAMLQEQRRQMIVSELVATLKMARTEAVVRHTPMVVRASDKGWGWGWKVVPDRRGLPSSSSTVLRERVLDGAIRIEGNLWMRKEVRFNTFGAVAGVGGAGNPGTLFVCDRNNKARTRLILSWAGRLRLDKSYVRNRDDECRKSLK</sequence>
<feature type="domain" description="General secretion pathway GspH" evidence="12">
    <location>
        <begin position="43"/>
        <end position="153"/>
    </location>
</feature>
<dbReference type="Pfam" id="PF12019">
    <property type="entry name" value="GspH"/>
    <property type="match status" value="1"/>
</dbReference>
<evidence type="ECO:0000313" key="13">
    <source>
        <dbReference type="EMBL" id="WNC10589.1"/>
    </source>
</evidence>
<dbReference type="InterPro" id="IPR012902">
    <property type="entry name" value="N_methyl_site"/>
</dbReference>
<name>A0AAJ6MU91_9PSED</name>
<reference evidence="13" key="1">
    <citation type="submission" date="2023-09" db="EMBL/GenBank/DDBJ databases">
        <title>First report of Pseudomonas coleopterorum DJ13 causing leaf spot on Rhododendron pulchrum Sweet in China.</title>
        <authorList>
            <person name="Zhang Y."/>
        </authorList>
    </citation>
    <scope>NUCLEOTIDE SEQUENCE</scope>
    <source>
        <strain evidence="13">DJ13</strain>
    </source>
</reference>
<dbReference type="EMBL" id="CP134081">
    <property type="protein sequence ID" value="WNC10589.1"/>
    <property type="molecule type" value="Genomic_DNA"/>
</dbReference>
<evidence type="ECO:0000313" key="14">
    <source>
        <dbReference type="Proteomes" id="UP001258207"/>
    </source>
</evidence>
<dbReference type="SUPFAM" id="SSF54523">
    <property type="entry name" value="Pili subunits"/>
    <property type="match status" value="1"/>
</dbReference>
<dbReference type="AlphaFoldDB" id="A0AAJ6MU91"/>
<keyword evidence="4" id="KW-0488">Methylation</keyword>
<dbReference type="RefSeq" id="WP_049860957.1">
    <property type="nucleotide sequence ID" value="NZ_CP134081.1"/>
</dbReference>
<dbReference type="Pfam" id="PF07963">
    <property type="entry name" value="N_methyl"/>
    <property type="match status" value="1"/>
</dbReference>
<dbReference type="GO" id="GO:0015628">
    <property type="term" value="P:protein secretion by the type II secretion system"/>
    <property type="evidence" value="ECO:0007669"/>
    <property type="project" value="InterPro"/>
</dbReference>
<dbReference type="InterPro" id="IPR045584">
    <property type="entry name" value="Pilin-like"/>
</dbReference>
<evidence type="ECO:0000256" key="7">
    <source>
        <dbReference type="ARBA" id="ARBA00022989"/>
    </source>
</evidence>
<evidence type="ECO:0000256" key="1">
    <source>
        <dbReference type="ARBA" id="ARBA00004377"/>
    </source>
</evidence>
<comment type="similarity">
    <text evidence="9">Belongs to the GSP H family.</text>
</comment>
<evidence type="ECO:0000256" key="10">
    <source>
        <dbReference type="ARBA" id="ARBA00030775"/>
    </source>
</evidence>
<keyword evidence="3" id="KW-1003">Cell membrane</keyword>
<keyword evidence="8 11" id="KW-0472">Membrane</keyword>
<evidence type="ECO:0000256" key="8">
    <source>
        <dbReference type="ARBA" id="ARBA00023136"/>
    </source>
</evidence>
<dbReference type="GO" id="GO:0005886">
    <property type="term" value="C:plasma membrane"/>
    <property type="evidence" value="ECO:0007669"/>
    <property type="project" value="UniProtKB-SubCell"/>
</dbReference>
<evidence type="ECO:0000256" key="2">
    <source>
        <dbReference type="ARBA" id="ARBA00021549"/>
    </source>
</evidence>
<gene>
    <name evidence="13" type="ORF">RI108_03930</name>
</gene>
<evidence type="ECO:0000256" key="4">
    <source>
        <dbReference type="ARBA" id="ARBA00022481"/>
    </source>
</evidence>
<keyword evidence="7 11" id="KW-1133">Transmembrane helix</keyword>
<evidence type="ECO:0000256" key="5">
    <source>
        <dbReference type="ARBA" id="ARBA00022519"/>
    </source>
</evidence>
<dbReference type="Gene3D" id="3.55.40.10">
    <property type="entry name" value="minor pseudopilin epsh domain"/>
    <property type="match status" value="1"/>
</dbReference>
<evidence type="ECO:0000256" key="6">
    <source>
        <dbReference type="ARBA" id="ARBA00022692"/>
    </source>
</evidence>
<protein>
    <recommendedName>
        <fullName evidence="2">Type II secretion system protein H</fullName>
    </recommendedName>
    <alternativeName>
        <fullName evidence="10">General secretion pathway protein H</fullName>
    </alternativeName>
</protein>
<organism evidence="13 14">
    <name type="scientific">Pseudomonas coleopterorum</name>
    <dbReference type="NCBI Taxonomy" id="1605838"/>
    <lineage>
        <taxon>Bacteria</taxon>
        <taxon>Pseudomonadati</taxon>
        <taxon>Pseudomonadota</taxon>
        <taxon>Gammaproteobacteria</taxon>
        <taxon>Pseudomonadales</taxon>
        <taxon>Pseudomonadaceae</taxon>
        <taxon>Pseudomonas</taxon>
    </lineage>
</organism>